<dbReference type="EMBL" id="DVOJ01000007">
    <property type="protein sequence ID" value="HIV01328.1"/>
    <property type="molecule type" value="Genomic_DNA"/>
</dbReference>
<feature type="transmembrane region" description="Helical" evidence="1">
    <location>
        <begin position="6"/>
        <end position="26"/>
    </location>
</feature>
<reference evidence="2" key="1">
    <citation type="submission" date="2020-10" db="EMBL/GenBank/DDBJ databases">
        <authorList>
            <person name="Gilroy R."/>
        </authorList>
    </citation>
    <scope>NUCLEOTIDE SEQUENCE</scope>
    <source>
        <strain evidence="2">CHK186-9395</strain>
    </source>
</reference>
<evidence type="ECO:0000313" key="3">
    <source>
        <dbReference type="Proteomes" id="UP000886861"/>
    </source>
</evidence>
<dbReference type="PANTHER" id="PTHR38450">
    <property type="entry name" value="STAGE V SPORULATION PROTEIN AC-RELATED"/>
    <property type="match status" value="1"/>
</dbReference>
<feature type="transmembrane region" description="Helical" evidence="1">
    <location>
        <begin position="97"/>
        <end position="116"/>
    </location>
</feature>
<organism evidence="2 3">
    <name type="scientific">Candidatus Caccopulliclostridium gallistercoris</name>
    <dbReference type="NCBI Taxonomy" id="2840719"/>
    <lineage>
        <taxon>Bacteria</taxon>
        <taxon>Bacillati</taxon>
        <taxon>Bacillota</taxon>
        <taxon>Clostridia</taxon>
        <taxon>Candidatus Caccopulliclostridium</taxon>
    </lineage>
</organism>
<dbReference type="Pfam" id="PF03862">
    <property type="entry name" value="SpoVAC_SpoVAEB"/>
    <property type="match status" value="1"/>
</dbReference>
<keyword evidence="1" id="KW-0472">Membrane</keyword>
<protein>
    <submittedName>
        <fullName evidence="2">SpoVA/SpoVAEb family sporulation membrane protein</fullName>
    </submittedName>
</protein>
<dbReference type="Proteomes" id="UP000886861">
    <property type="component" value="Unassembled WGS sequence"/>
</dbReference>
<evidence type="ECO:0000313" key="2">
    <source>
        <dbReference type="EMBL" id="HIV01328.1"/>
    </source>
</evidence>
<gene>
    <name evidence="2" type="ORF">IAA62_02085</name>
</gene>
<sequence length="123" mass="12797">MEMFLNYLWVFLIGGFICMIGQILIIRTNITSARILVTFVLIGVILEAVGIFEPISAFAKAGINVPIIGFGASLAKGAIAGVEARGLIGAFTGGLEAVAGGIAAAVGFAFLFALIFHAHTKKN</sequence>
<keyword evidence="1" id="KW-1133">Transmembrane helix</keyword>
<dbReference type="InterPro" id="IPR005562">
    <property type="entry name" value="SpoVA"/>
</dbReference>
<dbReference type="AlphaFoldDB" id="A0A9D1SY45"/>
<proteinExistence type="predicted"/>
<dbReference type="PANTHER" id="PTHR38450:SF2">
    <property type="entry name" value="STAGE V SPORULATION PROTEIN AEB"/>
    <property type="match status" value="1"/>
</dbReference>
<keyword evidence="1" id="KW-0812">Transmembrane</keyword>
<evidence type="ECO:0000256" key="1">
    <source>
        <dbReference type="SAM" id="Phobius"/>
    </source>
</evidence>
<name>A0A9D1SY45_9FIRM</name>
<accession>A0A9D1SY45</accession>
<reference evidence="2" key="2">
    <citation type="journal article" date="2021" name="PeerJ">
        <title>Extensive microbial diversity within the chicken gut microbiome revealed by metagenomics and culture.</title>
        <authorList>
            <person name="Gilroy R."/>
            <person name="Ravi A."/>
            <person name="Getino M."/>
            <person name="Pursley I."/>
            <person name="Horton D.L."/>
            <person name="Alikhan N.F."/>
            <person name="Baker D."/>
            <person name="Gharbi K."/>
            <person name="Hall N."/>
            <person name="Watson M."/>
            <person name="Adriaenssens E.M."/>
            <person name="Foster-Nyarko E."/>
            <person name="Jarju S."/>
            <person name="Secka A."/>
            <person name="Antonio M."/>
            <person name="Oren A."/>
            <person name="Chaudhuri R.R."/>
            <person name="La Ragione R."/>
            <person name="Hildebrand F."/>
            <person name="Pallen M.J."/>
        </authorList>
    </citation>
    <scope>NUCLEOTIDE SEQUENCE</scope>
    <source>
        <strain evidence="2">CHK186-9395</strain>
    </source>
</reference>
<feature type="transmembrane region" description="Helical" evidence="1">
    <location>
        <begin position="33"/>
        <end position="52"/>
    </location>
</feature>
<comment type="caution">
    <text evidence="2">The sequence shown here is derived from an EMBL/GenBank/DDBJ whole genome shotgun (WGS) entry which is preliminary data.</text>
</comment>